<dbReference type="PANTHER" id="PTHR24322:SF748">
    <property type="entry name" value="FI23927P1-RELATED"/>
    <property type="match status" value="1"/>
</dbReference>
<evidence type="ECO:0008006" key="5">
    <source>
        <dbReference type="Google" id="ProtNLM"/>
    </source>
</evidence>
<proteinExistence type="inferred from homology"/>
<accession>A0ABN6XV09</accession>
<feature type="compositionally biased region" description="Basic residues" evidence="2">
    <location>
        <begin position="211"/>
        <end position="222"/>
    </location>
</feature>
<dbReference type="InterPro" id="IPR002347">
    <property type="entry name" value="SDR_fam"/>
</dbReference>
<evidence type="ECO:0000313" key="4">
    <source>
        <dbReference type="Proteomes" id="UP001321498"/>
    </source>
</evidence>
<dbReference type="Pfam" id="PF00106">
    <property type="entry name" value="adh_short"/>
    <property type="match status" value="1"/>
</dbReference>
<feature type="compositionally biased region" description="Basic and acidic residues" evidence="2">
    <location>
        <begin position="147"/>
        <end position="163"/>
    </location>
</feature>
<evidence type="ECO:0000313" key="3">
    <source>
        <dbReference type="EMBL" id="BDZ47490.1"/>
    </source>
</evidence>
<dbReference type="PRINTS" id="PR00080">
    <property type="entry name" value="SDRFAMILY"/>
</dbReference>
<dbReference type="SUPFAM" id="SSF51735">
    <property type="entry name" value="NAD(P)-binding Rossmann-fold domains"/>
    <property type="match status" value="1"/>
</dbReference>
<dbReference type="PANTHER" id="PTHR24322">
    <property type="entry name" value="PKSB"/>
    <property type="match status" value="1"/>
</dbReference>
<feature type="region of interest" description="Disordered" evidence="2">
    <location>
        <begin position="208"/>
        <end position="238"/>
    </location>
</feature>
<dbReference type="EMBL" id="AP027731">
    <property type="protein sequence ID" value="BDZ47490.1"/>
    <property type="molecule type" value="Genomic_DNA"/>
</dbReference>
<keyword evidence="4" id="KW-1185">Reference proteome</keyword>
<evidence type="ECO:0000256" key="2">
    <source>
        <dbReference type="SAM" id="MobiDB-lite"/>
    </source>
</evidence>
<feature type="region of interest" description="Disordered" evidence="2">
    <location>
        <begin position="138"/>
        <end position="186"/>
    </location>
</feature>
<gene>
    <name evidence="3" type="ORF">GCM10025866_33990</name>
</gene>
<organism evidence="3 4">
    <name type="scientific">Naasia aerilata</name>
    <dbReference type="NCBI Taxonomy" id="1162966"/>
    <lineage>
        <taxon>Bacteria</taxon>
        <taxon>Bacillati</taxon>
        <taxon>Actinomycetota</taxon>
        <taxon>Actinomycetes</taxon>
        <taxon>Micrococcales</taxon>
        <taxon>Microbacteriaceae</taxon>
        <taxon>Naasia</taxon>
    </lineage>
</organism>
<evidence type="ECO:0000256" key="1">
    <source>
        <dbReference type="RuleBase" id="RU000363"/>
    </source>
</evidence>
<dbReference type="Proteomes" id="UP001321498">
    <property type="component" value="Chromosome"/>
</dbReference>
<comment type="similarity">
    <text evidence="1">Belongs to the short-chain dehydrogenases/reductases (SDR) family.</text>
</comment>
<sequence length="238" mass="25466">MNVADRDQVREAAAATLAAVDRVDVLVNNAGVVTGKPLLEASEDQIQRTFDVNVLALYWVTRAFLPGMLTRRRGTVVTVASAAGLIGVARQTDYAASKHAAVGFDESLRAELRGSGRGVRTLVVCPYYIDTGMFEGSAPASPSAADPRSEARRPAGAGRDRVGPRSPAAPAAGAAGPRAAGAPGARLRCRRRPPRHQHLDGALHRACRPDRTHRRGRRRRRQVAVADARARTLTGCRR</sequence>
<reference evidence="4" key="1">
    <citation type="journal article" date="2019" name="Int. J. Syst. Evol. Microbiol.">
        <title>The Global Catalogue of Microorganisms (GCM) 10K type strain sequencing project: providing services to taxonomists for standard genome sequencing and annotation.</title>
        <authorList>
            <consortium name="The Broad Institute Genomics Platform"/>
            <consortium name="The Broad Institute Genome Sequencing Center for Infectious Disease"/>
            <person name="Wu L."/>
            <person name="Ma J."/>
        </authorList>
    </citation>
    <scope>NUCLEOTIDE SEQUENCE [LARGE SCALE GENOMIC DNA]</scope>
    <source>
        <strain evidence="4">NBRC 108725</strain>
    </source>
</reference>
<protein>
    <recommendedName>
        <fullName evidence="5">SDR family NAD(P)-dependent oxidoreductase</fullName>
    </recommendedName>
</protein>
<name>A0ABN6XV09_9MICO</name>
<dbReference type="PRINTS" id="PR00081">
    <property type="entry name" value="GDHRDH"/>
</dbReference>
<dbReference type="InterPro" id="IPR036291">
    <property type="entry name" value="NAD(P)-bd_dom_sf"/>
</dbReference>
<feature type="compositionally biased region" description="Low complexity" evidence="2">
    <location>
        <begin position="164"/>
        <end position="186"/>
    </location>
</feature>
<dbReference type="Gene3D" id="3.40.50.720">
    <property type="entry name" value="NAD(P)-binding Rossmann-like Domain"/>
    <property type="match status" value="1"/>
</dbReference>